<dbReference type="NCBIfam" id="TIGR03437">
    <property type="entry name" value="Soli_cterm"/>
    <property type="match status" value="1"/>
</dbReference>
<reference evidence="2" key="1">
    <citation type="submission" date="2006-10" db="EMBL/GenBank/DDBJ databases">
        <title>Complete sequence of Solibacter usitatus Ellin6076.</title>
        <authorList>
            <consortium name="US DOE Joint Genome Institute"/>
            <person name="Copeland A."/>
            <person name="Lucas S."/>
            <person name="Lapidus A."/>
            <person name="Barry K."/>
            <person name="Detter J.C."/>
            <person name="Glavina del Rio T."/>
            <person name="Hammon N."/>
            <person name="Israni S."/>
            <person name="Dalin E."/>
            <person name="Tice H."/>
            <person name="Pitluck S."/>
            <person name="Thompson L.S."/>
            <person name="Brettin T."/>
            <person name="Bruce D."/>
            <person name="Han C."/>
            <person name="Tapia R."/>
            <person name="Gilna P."/>
            <person name="Schmutz J."/>
            <person name="Larimer F."/>
            <person name="Land M."/>
            <person name="Hauser L."/>
            <person name="Kyrpides N."/>
            <person name="Mikhailova N."/>
            <person name="Janssen P.H."/>
            <person name="Kuske C.R."/>
            <person name="Richardson P."/>
        </authorList>
    </citation>
    <scope>NUCLEOTIDE SEQUENCE</scope>
    <source>
        <strain evidence="2">Ellin6076</strain>
    </source>
</reference>
<dbReference type="HOGENOM" id="CLU_591723_0_0_0"/>
<organism evidence="2">
    <name type="scientific">Solibacter usitatus (strain Ellin6076)</name>
    <dbReference type="NCBI Taxonomy" id="234267"/>
    <lineage>
        <taxon>Bacteria</taxon>
        <taxon>Pseudomonadati</taxon>
        <taxon>Acidobacteriota</taxon>
        <taxon>Terriglobia</taxon>
        <taxon>Bryobacterales</taxon>
        <taxon>Solibacteraceae</taxon>
        <taxon>Candidatus Solibacter</taxon>
    </lineage>
</organism>
<feature type="chain" id="PRO_5004162818" description="IPT/TIG domain-containing protein" evidence="1">
    <location>
        <begin position="25"/>
        <end position="434"/>
    </location>
</feature>
<dbReference type="InterPro" id="IPR013783">
    <property type="entry name" value="Ig-like_fold"/>
</dbReference>
<name>Q020M8_SOLUE</name>
<dbReference type="InParanoid" id="Q020M8"/>
<feature type="signal peptide" evidence="1">
    <location>
        <begin position="1"/>
        <end position="24"/>
    </location>
</feature>
<accession>Q020M8</accession>
<sequence precursor="true">MSTVALRMAAILTGIAPIISFAHSYGPPPRVTAASGDNPRACTSCHTGNALNSGQGSVKIVLQSGAVYQPGVKQRITIQVADPNQRRWGFEFAARLNSDLLNGQAGDYTPVDNMTQVICEDGTARPCAGVSFIEHTSVGTRNGTRNGVSFQFDWTPPATNAGPVTLYVAGNAANGDNNLTGDFIYTSSIQLNPVTSSAPTVTAANIVSAATTIAGPLAANSWVTIYGSNLSATTRGWTDSDFVDGAMPYSLDGVSVVLTQFNAPRLAPIGYVSPSQVNFLLPSDVLATGTTLQFKNPAGTAAAVPITVQANAPQLFTADGKHVLCTHANGALASSSAPAAPGETIVLYGTGLGATTPALIPGIVPAAFAGLATLPQVTIGGAAATVVSAGVPPNAAGLYQINVQVPSDAPNGDLPVVVRLGTANSASTLLTIQK</sequence>
<evidence type="ECO:0000256" key="1">
    <source>
        <dbReference type="SAM" id="SignalP"/>
    </source>
</evidence>
<keyword evidence="1" id="KW-0732">Signal</keyword>
<dbReference type="KEGG" id="sus:Acid_3653"/>
<dbReference type="Gene3D" id="2.60.40.10">
    <property type="entry name" value="Immunoglobulins"/>
    <property type="match status" value="1"/>
</dbReference>
<evidence type="ECO:0008006" key="3">
    <source>
        <dbReference type="Google" id="ProtNLM"/>
    </source>
</evidence>
<gene>
    <name evidence="2" type="ordered locus">Acid_3653</name>
</gene>
<dbReference type="AlphaFoldDB" id="Q020M8"/>
<dbReference type="STRING" id="234267.Acid_3653"/>
<protein>
    <recommendedName>
        <fullName evidence="3">IPT/TIG domain-containing protein</fullName>
    </recommendedName>
</protein>
<dbReference type="eggNOG" id="COG1075">
    <property type="taxonomic scope" value="Bacteria"/>
</dbReference>
<dbReference type="InterPro" id="IPR017803">
    <property type="entry name" value="CHP03437_C"/>
</dbReference>
<dbReference type="NCBIfam" id="NF041895">
    <property type="entry name" value="choice_anch_V"/>
    <property type="match status" value="1"/>
</dbReference>
<evidence type="ECO:0000313" key="2">
    <source>
        <dbReference type="EMBL" id="ABJ84625.1"/>
    </source>
</evidence>
<dbReference type="EMBL" id="CP000473">
    <property type="protein sequence ID" value="ABJ84625.1"/>
    <property type="molecule type" value="Genomic_DNA"/>
</dbReference>
<proteinExistence type="predicted"/>